<proteinExistence type="predicted"/>
<evidence type="ECO:0000259" key="2">
    <source>
        <dbReference type="Pfam" id="PF00535"/>
    </source>
</evidence>
<dbReference type="EMBL" id="DTAI01000150">
    <property type="protein sequence ID" value="HGN36943.1"/>
    <property type="molecule type" value="Genomic_DNA"/>
</dbReference>
<keyword evidence="1" id="KW-1133">Transmembrane helix</keyword>
<gene>
    <name evidence="3" type="ORF">ENT87_05295</name>
</gene>
<dbReference type="Gene3D" id="3.90.550.10">
    <property type="entry name" value="Spore Coat Polysaccharide Biosynthesis Protein SpsA, Chain A"/>
    <property type="match status" value="1"/>
</dbReference>
<dbReference type="InterPro" id="IPR029044">
    <property type="entry name" value="Nucleotide-diphossugar_trans"/>
</dbReference>
<name>A0A7J3I8J7_9CREN</name>
<dbReference type="Pfam" id="PF00535">
    <property type="entry name" value="Glycos_transf_2"/>
    <property type="match status" value="1"/>
</dbReference>
<feature type="domain" description="Glycosyltransferase 2-like" evidence="2">
    <location>
        <begin position="11"/>
        <end position="134"/>
    </location>
</feature>
<keyword evidence="1" id="KW-0472">Membrane</keyword>
<protein>
    <submittedName>
        <fullName evidence="3">Glycosyltransferase</fullName>
    </submittedName>
</protein>
<dbReference type="CDD" id="cd04179">
    <property type="entry name" value="DPM_DPG-synthase_like"/>
    <property type="match status" value="1"/>
</dbReference>
<keyword evidence="3" id="KW-0808">Transferase</keyword>
<dbReference type="SUPFAM" id="SSF53448">
    <property type="entry name" value="Nucleotide-diphospho-sugar transferases"/>
    <property type="match status" value="1"/>
</dbReference>
<keyword evidence="1" id="KW-0812">Transmembrane</keyword>
<evidence type="ECO:0000256" key="1">
    <source>
        <dbReference type="SAM" id="Phobius"/>
    </source>
</evidence>
<comment type="caution">
    <text evidence="3">The sequence shown here is derived from an EMBL/GenBank/DDBJ whole genome shotgun (WGS) entry which is preliminary data.</text>
</comment>
<dbReference type="InterPro" id="IPR001173">
    <property type="entry name" value="Glyco_trans_2-like"/>
</dbReference>
<sequence length="316" mass="34982">MDIEMELQELSVIVPVRNEEKAVGFVLDEILSLGISPKNVVVVDGGSTDKTVEIAKSRGVLVVAQEGKGKADAIKTGLKYTSTPYVLVIDGDGTYPAKYIPKLLATAKSNDCDIAIGVRLQGKESQKFIFKLGNKVLTLFFNLLFGVKLRDVLSGMYLAKSDKLRRVDFEMKGFSVESEVVAHFASLGSVCEEVVEYRSRIDPKAKKLKVFHGFKIAVDMIRLTWRYSPAFLVFILGSLALVPGLVLGAWVGYHYFFTGINYYMKGLVAIMLTLAGFNSLIAAIVALYLKRVEIRINKQLEDIRRDINRIKSSGVA</sequence>
<organism evidence="3">
    <name type="scientific">Ignisphaera aggregans</name>
    <dbReference type="NCBI Taxonomy" id="334771"/>
    <lineage>
        <taxon>Archaea</taxon>
        <taxon>Thermoproteota</taxon>
        <taxon>Thermoprotei</taxon>
        <taxon>Desulfurococcales</taxon>
        <taxon>Desulfurococcaceae</taxon>
        <taxon>Ignisphaera</taxon>
    </lineage>
</organism>
<accession>A0A7J3I8J7</accession>
<reference evidence="3" key="1">
    <citation type="journal article" date="2020" name="mSystems">
        <title>Genome- and Community-Level Interaction Insights into Carbon Utilization and Element Cycling Functions of Hydrothermarchaeota in Hydrothermal Sediment.</title>
        <authorList>
            <person name="Zhou Z."/>
            <person name="Liu Y."/>
            <person name="Xu W."/>
            <person name="Pan J."/>
            <person name="Luo Z.H."/>
            <person name="Li M."/>
        </authorList>
    </citation>
    <scope>NUCLEOTIDE SEQUENCE [LARGE SCALE GENOMIC DNA]</scope>
    <source>
        <strain evidence="3">SpSt-618</strain>
    </source>
</reference>
<dbReference type="PANTHER" id="PTHR48090:SF7">
    <property type="entry name" value="RFBJ PROTEIN"/>
    <property type="match status" value="1"/>
</dbReference>
<feature type="transmembrane region" description="Helical" evidence="1">
    <location>
        <begin position="262"/>
        <end position="289"/>
    </location>
</feature>
<feature type="transmembrane region" description="Helical" evidence="1">
    <location>
        <begin position="230"/>
        <end position="256"/>
    </location>
</feature>
<dbReference type="PANTHER" id="PTHR48090">
    <property type="entry name" value="UNDECAPRENYL-PHOSPHATE 4-DEOXY-4-FORMAMIDO-L-ARABINOSE TRANSFERASE-RELATED"/>
    <property type="match status" value="1"/>
</dbReference>
<evidence type="ECO:0000313" key="3">
    <source>
        <dbReference type="EMBL" id="HGN36943.1"/>
    </source>
</evidence>
<dbReference type="GO" id="GO:0016740">
    <property type="term" value="F:transferase activity"/>
    <property type="evidence" value="ECO:0007669"/>
    <property type="project" value="UniProtKB-KW"/>
</dbReference>
<dbReference type="AlphaFoldDB" id="A0A7J3I8J7"/>
<dbReference type="InterPro" id="IPR050256">
    <property type="entry name" value="Glycosyltransferase_2"/>
</dbReference>